<dbReference type="PANTHER" id="PTHR45703">
    <property type="entry name" value="DYNEIN HEAVY CHAIN"/>
    <property type="match status" value="1"/>
</dbReference>
<name>A0AAW1U645_9CUCU</name>
<accession>A0AAW1U645</accession>
<dbReference type="Proteomes" id="UP001431783">
    <property type="component" value="Unassembled WGS sequence"/>
</dbReference>
<dbReference type="InterPro" id="IPR042228">
    <property type="entry name" value="Dynein_linker_3"/>
</dbReference>
<dbReference type="InterPro" id="IPR042222">
    <property type="entry name" value="Dynein_2_N"/>
</dbReference>
<dbReference type="InterPro" id="IPR026983">
    <property type="entry name" value="DHC"/>
</dbReference>
<dbReference type="PANTHER" id="PTHR45703:SF1">
    <property type="entry name" value="DYNEINS HEAVY CHAIN"/>
    <property type="match status" value="1"/>
</dbReference>
<evidence type="ECO:0000259" key="1">
    <source>
        <dbReference type="Pfam" id="PF08393"/>
    </source>
</evidence>
<comment type="caution">
    <text evidence="2">The sequence shown here is derived from an EMBL/GenBank/DDBJ whole genome shotgun (WGS) entry which is preliminary data.</text>
</comment>
<dbReference type="GO" id="GO:0051959">
    <property type="term" value="F:dynein light intermediate chain binding"/>
    <property type="evidence" value="ECO:0007669"/>
    <property type="project" value="InterPro"/>
</dbReference>
<sequence length="1038" mass="121188">MAEKEKMRKNLFKCFDKQKSKAKPVPLLEQIMKTYLTDELMDAFNVKEKKRKYLKKLLAEQTKETGNQESKKSICIADPTIPALNMAHEIMRQNAERCPITHMSRFLEQDVKSMIKGKHLEKKYAKIVDSMIMEIREIFITMTHEAGVNLKVKPSDGIITRFQPEPYKYLGKTNRYNIFLRHRDELKSKWVSFYPLVKKIHIECIDRLSDKIIDIGVFHYTEVFHLSDLSQKFSDLAAYVSRTLNLLRDKIISYIESDKTKVKITHMKHYYDAITTLQTIHVSNCITRILEHIIEVSGCERRVPFLMLTIKFEDGLVLKPSPSETSVIYQQFMRELVAIGGKYQTVEKKQRMLIDRKIHLNVIPEYFDDAVARMTANTESLYESVLKYVEYLDSQFCEIYQAINRTSLSEDSKNFTFENGCALIQHYLDYLKKATDMECNENFPIGQLVLSEYIKTMKLSLTMVIEEIFIELCNLHQLENEKVCQVFEEVARIALKKPLTTEELIEQGKYMIQVKTVILAELRQRIQVLLNGLATIVDYGNLTSEHMALNAKTIRWLYDIQAVLDQNSAMYEGMKYEAEEKVHNSIGNIKKKINELIPQLHIFNQMDDLTMARQYILQLAPIMEKIKDIKQQIEWTNREEGCLGFALSQYPEYTALVTFVHTFYHLVKMCLNLMRKITVWLDGQFEFLSFDETEMYIEDINKEFLKSFKLYKNKIRQAHQENSPLKFKGIADDVDSNNWPAPLKLCSQALQQVKDFRPAMTMMRIMCNDALLKRHWKDMSEIAKFDLTPNAGTSLRKMMHMGLEGDIDQYDVISNGATKERELLNNLTKMKAEWQDITFKVGQYKETKLPILTALDDVQVILDDHIIKALTMRGSVFVKPYEAEVKDFYAKLVRVNSTIEEWGKVQSQWLYLLPIFSSKDIVAQMPEEGVLFREVNDTFKKYMEAVVLEPRVMETAGSMGVLEAMVHCLELLEQINEGVTNYLERKRLFFPRFFFLSNDEMLEILSETKDPLRVQPHLKKCFEAINSLNSIVLSPFTR</sequence>
<reference evidence="2 3" key="1">
    <citation type="submission" date="2023-03" db="EMBL/GenBank/DDBJ databases">
        <title>Genome insight into feeding habits of ladybird beetles.</title>
        <authorList>
            <person name="Li H.-S."/>
            <person name="Huang Y.-H."/>
            <person name="Pang H."/>
        </authorList>
    </citation>
    <scope>NUCLEOTIDE SEQUENCE [LARGE SCALE GENOMIC DNA]</scope>
    <source>
        <strain evidence="2">SYSU_2023b</strain>
        <tissue evidence="2">Whole body</tissue>
    </source>
</reference>
<keyword evidence="3" id="KW-1185">Reference proteome</keyword>
<evidence type="ECO:0000313" key="3">
    <source>
        <dbReference type="Proteomes" id="UP001431783"/>
    </source>
</evidence>
<dbReference type="InterPro" id="IPR013602">
    <property type="entry name" value="Dynein_heavy_linker"/>
</dbReference>
<dbReference type="EMBL" id="JARQZJ010000033">
    <property type="protein sequence ID" value="KAK9875371.1"/>
    <property type="molecule type" value="Genomic_DNA"/>
</dbReference>
<dbReference type="Gene3D" id="3.20.180.20">
    <property type="entry name" value="Dynein heavy chain, N-terminal domain 2"/>
    <property type="match status" value="1"/>
</dbReference>
<dbReference type="Gene3D" id="1.20.140.100">
    <property type="entry name" value="Dynein heavy chain, N-terminal domain 2"/>
    <property type="match status" value="1"/>
</dbReference>
<dbReference type="FunFam" id="1.20.140.100:FF:000004">
    <property type="entry name" value="Dynein axonemal heavy chain 6"/>
    <property type="match status" value="1"/>
</dbReference>
<dbReference type="GO" id="GO:0007018">
    <property type="term" value="P:microtubule-based movement"/>
    <property type="evidence" value="ECO:0007669"/>
    <property type="project" value="InterPro"/>
</dbReference>
<evidence type="ECO:0000313" key="2">
    <source>
        <dbReference type="EMBL" id="KAK9875371.1"/>
    </source>
</evidence>
<dbReference type="GO" id="GO:0045505">
    <property type="term" value="F:dynein intermediate chain binding"/>
    <property type="evidence" value="ECO:0007669"/>
    <property type="project" value="InterPro"/>
</dbReference>
<dbReference type="GO" id="GO:0030286">
    <property type="term" value="C:dynein complex"/>
    <property type="evidence" value="ECO:0007669"/>
    <property type="project" value="InterPro"/>
</dbReference>
<organism evidence="2 3">
    <name type="scientific">Henosepilachna vigintioctopunctata</name>
    <dbReference type="NCBI Taxonomy" id="420089"/>
    <lineage>
        <taxon>Eukaryota</taxon>
        <taxon>Metazoa</taxon>
        <taxon>Ecdysozoa</taxon>
        <taxon>Arthropoda</taxon>
        <taxon>Hexapoda</taxon>
        <taxon>Insecta</taxon>
        <taxon>Pterygota</taxon>
        <taxon>Neoptera</taxon>
        <taxon>Endopterygota</taxon>
        <taxon>Coleoptera</taxon>
        <taxon>Polyphaga</taxon>
        <taxon>Cucujiformia</taxon>
        <taxon>Coccinelloidea</taxon>
        <taxon>Coccinellidae</taxon>
        <taxon>Epilachninae</taxon>
        <taxon>Epilachnini</taxon>
        <taxon>Henosepilachna</taxon>
    </lineage>
</organism>
<dbReference type="AlphaFoldDB" id="A0AAW1U645"/>
<feature type="domain" description="Dynein heavy chain linker" evidence="1">
    <location>
        <begin position="660"/>
        <end position="1029"/>
    </location>
</feature>
<dbReference type="Gene3D" id="1.10.287.2620">
    <property type="match status" value="1"/>
</dbReference>
<gene>
    <name evidence="2" type="ORF">WA026_007766</name>
</gene>
<protein>
    <recommendedName>
        <fullName evidence="1">Dynein heavy chain linker domain-containing protein</fullName>
    </recommendedName>
</protein>
<dbReference type="Pfam" id="PF08393">
    <property type="entry name" value="DHC_N2"/>
    <property type="match status" value="1"/>
</dbReference>
<proteinExistence type="predicted"/>